<evidence type="ECO:0000256" key="2">
    <source>
        <dbReference type="SAM" id="MobiDB-lite"/>
    </source>
</evidence>
<gene>
    <name evidence="3" type="ORF">C8A04DRAFT_11709</name>
</gene>
<feature type="compositionally biased region" description="Polar residues" evidence="2">
    <location>
        <begin position="396"/>
        <end position="405"/>
    </location>
</feature>
<dbReference type="GeneID" id="87813682"/>
<dbReference type="AlphaFoldDB" id="A0AAN6ZN87"/>
<evidence type="ECO:0000256" key="1">
    <source>
        <dbReference type="ARBA" id="ARBA00022737"/>
    </source>
</evidence>
<keyword evidence="1" id="KW-0677">Repeat</keyword>
<dbReference type="RefSeq" id="XP_062637529.1">
    <property type="nucleotide sequence ID" value="XM_062777069.1"/>
</dbReference>
<evidence type="ECO:0000313" key="4">
    <source>
        <dbReference type="Proteomes" id="UP001302676"/>
    </source>
</evidence>
<proteinExistence type="predicted"/>
<organism evidence="3 4">
    <name type="scientific">Dichotomopilus funicola</name>
    <dbReference type="NCBI Taxonomy" id="1934379"/>
    <lineage>
        <taxon>Eukaryota</taxon>
        <taxon>Fungi</taxon>
        <taxon>Dikarya</taxon>
        <taxon>Ascomycota</taxon>
        <taxon>Pezizomycotina</taxon>
        <taxon>Sordariomycetes</taxon>
        <taxon>Sordariomycetidae</taxon>
        <taxon>Sordariales</taxon>
        <taxon>Chaetomiaceae</taxon>
        <taxon>Dichotomopilus</taxon>
    </lineage>
</organism>
<name>A0AAN6ZN87_9PEZI</name>
<sequence length="860" mass="97573">MRSQHLTRNVCSLRLLARHGLLRPCPSLPGRCYAVSSRAAFLPYAPPASTSLPRGQPRRTFFGIFQKPPRMLKEPDLEPGYDVLLQFRSVEVENARPPPREDLLRGWRQFIQYKRKNYHQPLNPTQAFLIQRLLRHLLAVDADDATNGATNGATNRQQTADLGFADLRTALWVTVTKPPKGTTEHHLELAKLVYAEIERRIQEMRGLGVEEDVIRDTLGGKEMLDLELYLTALSQYGAAREAAVRLADRKSKGSGNKGMAARERSFWTIVLRGLAKEGREEELLAEFANAEAAKLEYQPPIHEIMTTFYAQRDQVEETKRWFSRPIQAGWAPSPKVYLELVRFAVRNREQAWLQPIFERLINSDPQKDYWDVVFQWAVLAMDKGVEDVKQMIQVMSAQRSSTGSRQQQQEQPPPQQDNKDRGPKADAATINALISAAIEKQNPYLAERFLSLGAELQIPPSASTYILQMDYRLDAQDFSGVRALYDKLLKGEVPVYQDEDLPVLNKYLRALCAVHPEPDLGRILDITADLEQRHATLEPDTVVALCMVFLRSDNQFEVIDTLSLHTVSYSRDERAQVRRAFVDYCCLDRHALSTARAWDAYSLLRQFFPDTDPSERARLMDAFFARRRPDMACYIFGHMRSSDSPGHRPTADMYVRCLEGLGRHPDGTGTSGSAHADSLKMIHNMLKMDTTVQLDTRLRNALMMAYAACDEPHVAIHEFWRDITASAEGPSYASLAIVFWACELSPFGDRVAREIWQKVQRMDLAVPAEVFGAYCGAIAGNGHVEEVMRLIRGMEGSVGCAPGMMTLGVPYNALPWANVKDQFETWARAEYPDIWAQLEKKGRKQTIQGTKFNIRRDMRA</sequence>
<dbReference type="EMBL" id="MU853579">
    <property type="protein sequence ID" value="KAK4144158.1"/>
    <property type="molecule type" value="Genomic_DNA"/>
</dbReference>
<keyword evidence="4" id="KW-1185">Reference proteome</keyword>
<accession>A0AAN6ZN87</accession>
<dbReference type="Proteomes" id="UP001302676">
    <property type="component" value="Unassembled WGS sequence"/>
</dbReference>
<evidence type="ECO:0000313" key="3">
    <source>
        <dbReference type="EMBL" id="KAK4144158.1"/>
    </source>
</evidence>
<reference evidence="3" key="2">
    <citation type="submission" date="2023-05" db="EMBL/GenBank/DDBJ databases">
        <authorList>
            <consortium name="Lawrence Berkeley National Laboratory"/>
            <person name="Steindorff A."/>
            <person name="Hensen N."/>
            <person name="Bonometti L."/>
            <person name="Westerberg I."/>
            <person name="Brannstrom I.O."/>
            <person name="Guillou S."/>
            <person name="Cros-Aarteil S."/>
            <person name="Calhoun S."/>
            <person name="Haridas S."/>
            <person name="Kuo A."/>
            <person name="Mondo S."/>
            <person name="Pangilinan J."/>
            <person name="Riley R."/>
            <person name="Labutti K."/>
            <person name="Andreopoulos B."/>
            <person name="Lipzen A."/>
            <person name="Chen C."/>
            <person name="Yanf M."/>
            <person name="Daum C."/>
            <person name="Ng V."/>
            <person name="Clum A."/>
            <person name="Ohm R."/>
            <person name="Martin F."/>
            <person name="Silar P."/>
            <person name="Natvig D."/>
            <person name="Lalanne C."/>
            <person name="Gautier V."/>
            <person name="Ament-Velasquez S.L."/>
            <person name="Kruys A."/>
            <person name="Hutchinson M.I."/>
            <person name="Powell A.J."/>
            <person name="Barry K."/>
            <person name="Miller A.N."/>
            <person name="Grigoriev I.V."/>
            <person name="Debuchy R."/>
            <person name="Gladieux P."/>
            <person name="Thoren M.H."/>
            <person name="Johannesson H."/>
        </authorList>
    </citation>
    <scope>NUCLEOTIDE SEQUENCE</scope>
    <source>
        <strain evidence="3">CBS 141.50</strain>
    </source>
</reference>
<dbReference type="PANTHER" id="PTHR47447:SF17">
    <property type="entry name" value="OS12G0638900 PROTEIN"/>
    <property type="match status" value="1"/>
</dbReference>
<reference evidence="3" key="1">
    <citation type="journal article" date="2023" name="Mol. Phylogenet. Evol.">
        <title>Genome-scale phylogeny and comparative genomics of the fungal order Sordariales.</title>
        <authorList>
            <person name="Hensen N."/>
            <person name="Bonometti L."/>
            <person name="Westerberg I."/>
            <person name="Brannstrom I.O."/>
            <person name="Guillou S."/>
            <person name="Cros-Aarteil S."/>
            <person name="Calhoun S."/>
            <person name="Haridas S."/>
            <person name="Kuo A."/>
            <person name="Mondo S."/>
            <person name="Pangilinan J."/>
            <person name="Riley R."/>
            <person name="LaButti K."/>
            <person name="Andreopoulos B."/>
            <person name="Lipzen A."/>
            <person name="Chen C."/>
            <person name="Yan M."/>
            <person name="Daum C."/>
            <person name="Ng V."/>
            <person name="Clum A."/>
            <person name="Steindorff A."/>
            <person name="Ohm R.A."/>
            <person name="Martin F."/>
            <person name="Silar P."/>
            <person name="Natvig D.O."/>
            <person name="Lalanne C."/>
            <person name="Gautier V."/>
            <person name="Ament-Velasquez S.L."/>
            <person name="Kruys A."/>
            <person name="Hutchinson M.I."/>
            <person name="Powell A.J."/>
            <person name="Barry K."/>
            <person name="Miller A.N."/>
            <person name="Grigoriev I.V."/>
            <person name="Debuchy R."/>
            <person name="Gladieux P."/>
            <person name="Hiltunen Thoren M."/>
            <person name="Johannesson H."/>
        </authorList>
    </citation>
    <scope>NUCLEOTIDE SEQUENCE</scope>
    <source>
        <strain evidence="3">CBS 141.50</strain>
    </source>
</reference>
<dbReference type="Gene3D" id="1.25.40.10">
    <property type="entry name" value="Tetratricopeptide repeat domain"/>
    <property type="match status" value="2"/>
</dbReference>
<comment type="caution">
    <text evidence="3">The sequence shown here is derived from an EMBL/GenBank/DDBJ whole genome shotgun (WGS) entry which is preliminary data.</text>
</comment>
<dbReference type="InterPro" id="IPR011990">
    <property type="entry name" value="TPR-like_helical_dom_sf"/>
</dbReference>
<feature type="region of interest" description="Disordered" evidence="2">
    <location>
        <begin position="396"/>
        <end position="424"/>
    </location>
</feature>
<evidence type="ECO:0008006" key="5">
    <source>
        <dbReference type="Google" id="ProtNLM"/>
    </source>
</evidence>
<dbReference type="PANTHER" id="PTHR47447">
    <property type="entry name" value="OS03G0856100 PROTEIN"/>
    <property type="match status" value="1"/>
</dbReference>
<protein>
    <recommendedName>
        <fullName evidence="5">Complex I intermediate-associated protein 84</fullName>
    </recommendedName>
</protein>